<evidence type="ECO:0000313" key="2">
    <source>
        <dbReference type="Proteomes" id="UP000308652"/>
    </source>
</evidence>
<dbReference type="Proteomes" id="UP000308652">
    <property type="component" value="Unassembled WGS sequence"/>
</dbReference>
<proteinExistence type="predicted"/>
<keyword evidence="2" id="KW-1185">Reference proteome</keyword>
<dbReference type="OrthoDB" id="66144at2759"/>
<reference evidence="1 2" key="1">
    <citation type="journal article" date="2019" name="Nat. Ecol. Evol.">
        <title>Megaphylogeny resolves global patterns of mushroom evolution.</title>
        <authorList>
            <person name="Varga T."/>
            <person name="Krizsan K."/>
            <person name="Foldi C."/>
            <person name="Dima B."/>
            <person name="Sanchez-Garcia M."/>
            <person name="Sanchez-Ramirez S."/>
            <person name="Szollosi G.J."/>
            <person name="Szarkandi J.G."/>
            <person name="Papp V."/>
            <person name="Albert L."/>
            <person name="Andreopoulos W."/>
            <person name="Angelini C."/>
            <person name="Antonin V."/>
            <person name="Barry K.W."/>
            <person name="Bougher N.L."/>
            <person name="Buchanan P."/>
            <person name="Buyck B."/>
            <person name="Bense V."/>
            <person name="Catcheside P."/>
            <person name="Chovatia M."/>
            <person name="Cooper J."/>
            <person name="Damon W."/>
            <person name="Desjardin D."/>
            <person name="Finy P."/>
            <person name="Geml J."/>
            <person name="Haridas S."/>
            <person name="Hughes K."/>
            <person name="Justo A."/>
            <person name="Karasinski D."/>
            <person name="Kautmanova I."/>
            <person name="Kiss B."/>
            <person name="Kocsube S."/>
            <person name="Kotiranta H."/>
            <person name="LaButti K.M."/>
            <person name="Lechner B.E."/>
            <person name="Liimatainen K."/>
            <person name="Lipzen A."/>
            <person name="Lukacs Z."/>
            <person name="Mihaltcheva S."/>
            <person name="Morgado L.N."/>
            <person name="Niskanen T."/>
            <person name="Noordeloos M.E."/>
            <person name="Ohm R.A."/>
            <person name="Ortiz-Santana B."/>
            <person name="Ovrebo C."/>
            <person name="Racz N."/>
            <person name="Riley R."/>
            <person name="Savchenko A."/>
            <person name="Shiryaev A."/>
            <person name="Soop K."/>
            <person name="Spirin V."/>
            <person name="Szebenyi C."/>
            <person name="Tomsovsky M."/>
            <person name="Tulloss R.E."/>
            <person name="Uehling J."/>
            <person name="Grigoriev I.V."/>
            <person name="Vagvolgyi C."/>
            <person name="Papp T."/>
            <person name="Martin F.M."/>
            <person name="Miettinen O."/>
            <person name="Hibbett D.S."/>
            <person name="Nagy L.G."/>
        </authorList>
    </citation>
    <scope>NUCLEOTIDE SEQUENCE [LARGE SCALE GENOMIC DNA]</scope>
    <source>
        <strain evidence="1 2">CBS 166.37</strain>
    </source>
</reference>
<dbReference type="InterPro" id="IPR029063">
    <property type="entry name" value="SAM-dependent_MTases_sf"/>
</dbReference>
<sequence length="301" mass="34147">MSRGDRVAVSGILSNSMRSNYNEHGVDEYYKKVGSTYRNPHYPGIRTCLFSWLNKWWEMELENVSSGPEDQILVFDMACGTGEATLAFLEWWKTGKRLYTESLAPNKEPKLSANLPLPRRKTILSPPSLGPESPSPRVIAADPYTSTAYHERTRLPCSALSFKDVAEGSLPQDIYDLARGPQEPMSRTSAEYLEAAAHQPNPADMSLSSPHIEMVICSFAMHLIENPSELFSLLWELSTKARWLVILAPHKKPELKEGWGWSKWNTDTWQECLMTEHAGELLNDRVHCRIYRSVNCVEGMQ</sequence>
<name>A0A5C3M5J9_9AGAR</name>
<evidence type="ECO:0000313" key="1">
    <source>
        <dbReference type="EMBL" id="TFK40694.1"/>
    </source>
</evidence>
<dbReference type="SUPFAM" id="SSF53335">
    <property type="entry name" value="S-adenosyl-L-methionine-dependent methyltransferases"/>
    <property type="match status" value="1"/>
</dbReference>
<dbReference type="EMBL" id="ML213596">
    <property type="protein sequence ID" value="TFK40694.1"/>
    <property type="molecule type" value="Genomic_DNA"/>
</dbReference>
<accession>A0A5C3M5J9</accession>
<evidence type="ECO:0008006" key="3">
    <source>
        <dbReference type="Google" id="ProtNLM"/>
    </source>
</evidence>
<protein>
    <recommendedName>
        <fullName evidence="3">Methyltransferase domain-containing protein</fullName>
    </recommendedName>
</protein>
<organism evidence="1 2">
    <name type="scientific">Crucibulum laeve</name>
    <dbReference type="NCBI Taxonomy" id="68775"/>
    <lineage>
        <taxon>Eukaryota</taxon>
        <taxon>Fungi</taxon>
        <taxon>Dikarya</taxon>
        <taxon>Basidiomycota</taxon>
        <taxon>Agaricomycotina</taxon>
        <taxon>Agaricomycetes</taxon>
        <taxon>Agaricomycetidae</taxon>
        <taxon>Agaricales</taxon>
        <taxon>Agaricineae</taxon>
        <taxon>Nidulariaceae</taxon>
        <taxon>Crucibulum</taxon>
    </lineage>
</organism>
<gene>
    <name evidence="1" type="ORF">BDQ12DRAFT_679873</name>
</gene>
<dbReference type="AlphaFoldDB" id="A0A5C3M5J9"/>